<accession>A0ABS5IZ25</accession>
<dbReference type="Gene3D" id="3.30.465.10">
    <property type="match status" value="1"/>
</dbReference>
<evidence type="ECO:0000259" key="6">
    <source>
        <dbReference type="PROSITE" id="PS51387"/>
    </source>
</evidence>
<dbReference type="PANTHER" id="PTHR42973:SF39">
    <property type="entry name" value="FAD-BINDING PCMH-TYPE DOMAIN-CONTAINING PROTEIN"/>
    <property type="match status" value="1"/>
</dbReference>
<dbReference type="InterPro" id="IPR006094">
    <property type="entry name" value="Oxid_FAD_bind_N"/>
</dbReference>
<gene>
    <name evidence="7" type="ORF">KE626_12050</name>
</gene>
<dbReference type="InterPro" id="IPR036318">
    <property type="entry name" value="FAD-bd_PCMH-like_sf"/>
</dbReference>
<dbReference type="EMBL" id="JAGTXB010000005">
    <property type="protein sequence ID" value="MBS0028041.1"/>
    <property type="molecule type" value="Genomic_DNA"/>
</dbReference>
<dbReference type="Gene3D" id="3.40.462.20">
    <property type="match status" value="1"/>
</dbReference>
<dbReference type="InterPro" id="IPR012951">
    <property type="entry name" value="BBE"/>
</dbReference>
<dbReference type="RefSeq" id="WP_211973155.1">
    <property type="nucleotide sequence ID" value="NZ_CBFHAM010000003.1"/>
</dbReference>
<keyword evidence="3" id="KW-0285">Flavoprotein</keyword>
<evidence type="ECO:0000313" key="8">
    <source>
        <dbReference type="Proteomes" id="UP000676386"/>
    </source>
</evidence>
<evidence type="ECO:0000256" key="3">
    <source>
        <dbReference type="ARBA" id="ARBA00022630"/>
    </source>
</evidence>
<dbReference type="PROSITE" id="PS51387">
    <property type="entry name" value="FAD_PCMH"/>
    <property type="match status" value="1"/>
</dbReference>
<dbReference type="PANTHER" id="PTHR42973">
    <property type="entry name" value="BINDING OXIDOREDUCTASE, PUTATIVE (AFU_ORTHOLOGUE AFUA_1G17690)-RELATED"/>
    <property type="match status" value="1"/>
</dbReference>
<evidence type="ECO:0000256" key="4">
    <source>
        <dbReference type="ARBA" id="ARBA00022827"/>
    </source>
</evidence>
<dbReference type="InterPro" id="IPR016169">
    <property type="entry name" value="FAD-bd_PCMH_sub2"/>
</dbReference>
<keyword evidence="8" id="KW-1185">Reference proteome</keyword>
<dbReference type="Proteomes" id="UP000676386">
    <property type="component" value="Unassembled WGS sequence"/>
</dbReference>
<evidence type="ECO:0000256" key="2">
    <source>
        <dbReference type="ARBA" id="ARBA00005466"/>
    </source>
</evidence>
<protein>
    <submittedName>
        <fullName evidence="7">FAD-binding oxidoreductase</fullName>
    </submittedName>
</protein>
<evidence type="ECO:0000256" key="1">
    <source>
        <dbReference type="ARBA" id="ARBA00001974"/>
    </source>
</evidence>
<dbReference type="InterPro" id="IPR050416">
    <property type="entry name" value="FAD-linked_Oxidoreductase"/>
</dbReference>
<name>A0ABS5IZ25_9BACT</name>
<evidence type="ECO:0000256" key="5">
    <source>
        <dbReference type="ARBA" id="ARBA00023002"/>
    </source>
</evidence>
<keyword evidence="4" id="KW-0274">FAD</keyword>
<proteinExistence type="inferred from homology"/>
<dbReference type="SUPFAM" id="SSF56176">
    <property type="entry name" value="FAD-binding/transporter-associated domain-like"/>
    <property type="match status" value="1"/>
</dbReference>
<reference evidence="7 8" key="1">
    <citation type="submission" date="2021-04" db="EMBL/GenBank/DDBJ databases">
        <title>Chitinophaga sp. nov., isolated from the rhizosphere soil.</title>
        <authorList>
            <person name="He S."/>
        </authorList>
    </citation>
    <scope>NUCLEOTIDE SEQUENCE [LARGE SCALE GENOMIC DNA]</scope>
    <source>
        <strain evidence="7 8">2R12</strain>
    </source>
</reference>
<dbReference type="Pfam" id="PF08031">
    <property type="entry name" value="BBE"/>
    <property type="match status" value="1"/>
</dbReference>
<comment type="similarity">
    <text evidence="2">Belongs to the oxygen-dependent FAD-linked oxidoreductase family.</text>
</comment>
<evidence type="ECO:0000313" key="7">
    <source>
        <dbReference type="EMBL" id="MBS0028041.1"/>
    </source>
</evidence>
<comment type="caution">
    <text evidence="7">The sequence shown here is derived from an EMBL/GenBank/DDBJ whole genome shotgun (WGS) entry which is preliminary data.</text>
</comment>
<comment type="cofactor">
    <cofactor evidence="1">
        <name>FAD</name>
        <dbReference type="ChEBI" id="CHEBI:57692"/>
    </cofactor>
</comment>
<organism evidence="7 8">
    <name type="scientific">Chitinophaga hostae</name>
    <dbReference type="NCBI Taxonomy" id="2831022"/>
    <lineage>
        <taxon>Bacteria</taxon>
        <taxon>Pseudomonadati</taxon>
        <taxon>Bacteroidota</taxon>
        <taxon>Chitinophagia</taxon>
        <taxon>Chitinophagales</taxon>
        <taxon>Chitinophagaceae</taxon>
        <taxon>Chitinophaga</taxon>
    </lineage>
</organism>
<sequence>MTTIKLKIVKPDQPDYNTWNNRGVNLRFEGHPAEIIPVNTIDALAAALQHAVDEGLRPAVRGGGHCLENFVSNPGVEVVIDISAMKGVRYDEERNAIEVTAGTTLGEMQEALYHNWGTVLPTGQHPAVGVGGHIPGGAFGFMHRLHGLGVDYLYAVEVLCVNKERQVEKIIATSDPSDEHRELWWAHTGGGAGNFGVATRYWFRKPGNSKDPAELLPKAPAVVETIELEWPWSDMDENAFRQLVNNFGHWSYAHGRPDSDALNVFATMHLWNKVLGKIQLKGLVFDPSANAADDFIQAINGKAGIPCTVKKEQMSWLDFALNPFPDIFSGGKAAFKVKDAFLCKPYTAEQLGTIYHYLAERNDIPGGNVGLATYGGQVNSVAADATSSAQRGAIMATACVVGWMDPEAAAGSMDWVRNCYSDLFKATGGAPVPGDQTGGSVIAHPDNDLADPTWNRSGVPWHTFYYQDNYPRLQQVKAKWDPLNIFRHRLSVQAAGL</sequence>
<keyword evidence="5" id="KW-0560">Oxidoreductase</keyword>
<feature type="domain" description="FAD-binding PCMH-type" evidence="6">
    <location>
        <begin position="28"/>
        <end position="208"/>
    </location>
</feature>
<dbReference type="Pfam" id="PF01565">
    <property type="entry name" value="FAD_binding_4"/>
    <property type="match status" value="1"/>
</dbReference>
<dbReference type="InterPro" id="IPR016166">
    <property type="entry name" value="FAD-bd_PCMH"/>
</dbReference>